<name>A0A7H8QPX6_TALRU</name>
<dbReference type="KEGG" id="trg:TRUGW13939_03018"/>
<evidence type="ECO:0000313" key="1">
    <source>
        <dbReference type="EMBL" id="QKX55919.1"/>
    </source>
</evidence>
<protein>
    <submittedName>
        <fullName evidence="1">Uncharacterized protein</fullName>
    </submittedName>
</protein>
<dbReference type="RefSeq" id="XP_035342097.1">
    <property type="nucleotide sequence ID" value="XM_035486204.1"/>
</dbReference>
<accession>A0A7H8QPX6</accession>
<dbReference type="GeneID" id="55990524"/>
<evidence type="ECO:0000313" key="2">
    <source>
        <dbReference type="Proteomes" id="UP000509510"/>
    </source>
</evidence>
<organism evidence="1 2">
    <name type="scientific">Talaromyces rugulosus</name>
    <name type="common">Penicillium rugulosum</name>
    <dbReference type="NCBI Taxonomy" id="121627"/>
    <lineage>
        <taxon>Eukaryota</taxon>
        <taxon>Fungi</taxon>
        <taxon>Dikarya</taxon>
        <taxon>Ascomycota</taxon>
        <taxon>Pezizomycotina</taxon>
        <taxon>Eurotiomycetes</taxon>
        <taxon>Eurotiomycetidae</taxon>
        <taxon>Eurotiales</taxon>
        <taxon>Trichocomaceae</taxon>
        <taxon>Talaromyces</taxon>
        <taxon>Talaromyces sect. Islandici</taxon>
    </lineage>
</organism>
<gene>
    <name evidence="1" type="ORF">TRUGW13939_03018</name>
</gene>
<keyword evidence="2" id="KW-1185">Reference proteome</keyword>
<dbReference type="EMBL" id="CP055899">
    <property type="protein sequence ID" value="QKX55919.1"/>
    <property type="molecule type" value="Genomic_DNA"/>
</dbReference>
<reference evidence="2" key="1">
    <citation type="submission" date="2020-06" db="EMBL/GenBank/DDBJ databases">
        <title>A chromosome-scale genome assembly of Talaromyces rugulosus W13939.</title>
        <authorList>
            <person name="Wang B."/>
            <person name="Guo L."/>
            <person name="Ye K."/>
            <person name="Wang L."/>
        </authorList>
    </citation>
    <scope>NUCLEOTIDE SEQUENCE [LARGE SCALE GENOMIC DNA]</scope>
    <source>
        <strain evidence="2">W13939</strain>
    </source>
</reference>
<proteinExistence type="predicted"/>
<dbReference type="AlphaFoldDB" id="A0A7H8QPX6"/>
<sequence length="156" mass="17608">MVNPVWGMWIDKINNDVLNAIENDSVEMEAIISRASKGISFLTANGMAMNDIAVYLNNNNLPRKDVYAKNFGSNPLMPIVYDLQSDTVWRRSERARNVISWILESTSVNLQTMIELEKKKRDEASQAYLTAQRNVTAIEDIFGISNSDAPLQAVLR</sequence>
<dbReference type="Proteomes" id="UP000509510">
    <property type="component" value="Chromosome II"/>
</dbReference>